<reference evidence="2 3" key="1">
    <citation type="submission" date="2018-03" db="EMBL/GenBank/DDBJ databases">
        <authorList>
            <person name="Zack K.M."/>
            <person name="Garlena R.A."/>
            <person name="Russell D.A."/>
            <person name="Pope W.H."/>
            <person name="Jacobs-Sera D."/>
            <person name="Hatfull G.F."/>
        </authorList>
    </citation>
    <scope>NUCLEOTIDE SEQUENCE [LARGE SCALE GENOMIC DNA]</scope>
</reference>
<evidence type="ECO:0000313" key="3">
    <source>
        <dbReference type="Proteomes" id="UP000246517"/>
    </source>
</evidence>
<accession>A0A2U8UI11</accession>
<keyword evidence="1" id="KW-0812">Transmembrane</keyword>
<protein>
    <submittedName>
        <fullName evidence="2">Uncharacterized protein</fullName>
    </submittedName>
</protein>
<dbReference type="Proteomes" id="UP000246517">
    <property type="component" value="Segment"/>
</dbReference>
<proteinExistence type="predicted"/>
<keyword evidence="3" id="KW-1185">Reference proteome</keyword>
<dbReference type="KEGG" id="vg:54992023"/>
<keyword evidence="1" id="KW-0472">Membrane</keyword>
<gene>
    <name evidence="2" type="primary">29</name>
    <name evidence="2" type="ORF">PBI_APPA_29</name>
</gene>
<dbReference type="RefSeq" id="YP_009801506.1">
    <property type="nucleotide sequence ID" value="NC_047972.1"/>
</dbReference>
<organism evidence="2 3">
    <name type="scientific">Microbacterium phage Appa</name>
    <dbReference type="NCBI Taxonomy" id="2182350"/>
    <lineage>
        <taxon>Viruses</taxon>
        <taxon>Duplodnaviria</taxon>
        <taxon>Heunggongvirae</taxon>
        <taxon>Uroviricota</taxon>
        <taxon>Caudoviricetes</taxon>
        <taxon>Appavirus</taxon>
        <taxon>Appavirus appa</taxon>
    </lineage>
</organism>
<evidence type="ECO:0000313" key="2">
    <source>
        <dbReference type="EMBL" id="AWN03211.1"/>
    </source>
</evidence>
<keyword evidence="1" id="KW-1133">Transmembrane helix</keyword>
<evidence type="ECO:0000256" key="1">
    <source>
        <dbReference type="SAM" id="Phobius"/>
    </source>
</evidence>
<name>A0A2U8UI11_9CAUD</name>
<feature type="transmembrane region" description="Helical" evidence="1">
    <location>
        <begin position="78"/>
        <end position="97"/>
    </location>
</feature>
<dbReference type="GeneID" id="54992023"/>
<dbReference type="EMBL" id="MH153799">
    <property type="protein sequence ID" value="AWN03211.1"/>
    <property type="molecule type" value="Genomic_DNA"/>
</dbReference>
<sequence length="104" mass="11476">MPEQEPNGWELLRAIKGIENRIDTFASTFVPLAVHNLLAERVKEVETDLANEQKARAEGDAALRKEIDDQRKAKAQQWFGIGLLAVGGVITLLVAIFRQGLGLP</sequence>